<keyword evidence="3" id="KW-0378">Hydrolase</keyword>
<dbReference type="RefSeq" id="WP_147161433.1">
    <property type="nucleotide sequence ID" value="NZ_BJYR01000040.1"/>
</dbReference>
<feature type="domain" description="Nudix hydrolase" evidence="1">
    <location>
        <begin position="22"/>
        <end position="112"/>
    </location>
</feature>
<dbReference type="SUPFAM" id="SSF46785">
    <property type="entry name" value="Winged helix' DNA-binding domain"/>
    <property type="match status" value="1"/>
</dbReference>
<dbReference type="Gene3D" id="1.10.10.10">
    <property type="entry name" value="Winged helix-like DNA-binding domain superfamily/Winged helix DNA-binding domain"/>
    <property type="match status" value="1"/>
</dbReference>
<dbReference type="SUPFAM" id="SSF55811">
    <property type="entry name" value="Nudix"/>
    <property type="match status" value="1"/>
</dbReference>
<gene>
    <name evidence="3" type="ORF">NSE01_40490</name>
</gene>
<dbReference type="InterPro" id="IPR036390">
    <property type="entry name" value="WH_DNA-bd_sf"/>
</dbReference>
<proteinExistence type="predicted"/>
<dbReference type="InterPro" id="IPR054105">
    <property type="entry name" value="WHD_NrtR"/>
</dbReference>
<protein>
    <submittedName>
        <fullName evidence="3">NUDIX hydrolase</fullName>
    </submittedName>
</protein>
<reference evidence="3 4" key="1">
    <citation type="submission" date="2019-07" db="EMBL/GenBank/DDBJ databases">
        <title>Whole genome shotgun sequence of Novosphingobium sediminis NBRC 106119.</title>
        <authorList>
            <person name="Hosoyama A."/>
            <person name="Uohara A."/>
            <person name="Ohji S."/>
            <person name="Ichikawa N."/>
        </authorList>
    </citation>
    <scope>NUCLEOTIDE SEQUENCE [LARGE SCALE GENOMIC DNA]</scope>
    <source>
        <strain evidence="3 4">NBRC 106119</strain>
    </source>
</reference>
<dbReference type="InterPro" id="IPR036388">
    <property type="entry name" value="WH-like_DNA-bd_sf"/>
</dbReference>
<name>A0A512ARN1_9SPHN</name>
<dbReference type="Gene3D" id="3.90.79.10">
    <property type="entry name" value="Nucleoside Triphosphate Pyrophosphohydrolase"/>
    <property type="match status" value="1"/>
</dbReference>
<dbReference type="Pfam" id="PF00293">
    <property type="entry name" value="NUDIX"/>
    <property type="match status" value="1"/>
</dbReference>
<dbReference type="InterPro" id="IPR000086">
    <property type="entry name" value="NUDIX_hydrolase_dom"/>
</dbReference>
<evidence type="ECO:0000259" key="1">
    <source>
        <dbReference type="Pfam" id="PF00293"/>
    </source>
</evidence>
<dbReference type="PANTHER" id="PTHR43736:SF4">
    <property type="entry name" value="SLR1690 PROTEIN"/>
    <property type="match status" value="1"/>
</dbReference>
<dbReference type="GO" id="GO:0016787">
    <property type="term" value="F:hydrolase activity"/>
    <property type="evidence" value="ECO:0007669"/>
    <property type="project" value="UniProtKB-KW"/>
</dbReference>
<dbReference type="Pfam" id="PF21906">
    <property type="entry name" value="WHD_NrtR"/>
    <property type="match status" value="1"/>
</dbReference>
<dbReference type="InterPro" id="IPR015797">
    <property type="entry name" value="NUDIX_hydrolase-like_dom_sf"/>
</dbReference>
<feature type="domain" description="NrtR DNA-binding winged helix" evidence="2">
    <location>
        <begin position="178"/>
        <end position="238"/>
    </location>
</feature>
<accession>A0A512ARN1</accession>
<evidence type="ECO:0000259" key="2">
    <source>
        <dbReference type="Pfam" id="PF21906"/>
    </source>
</evidence>
<dbReference type="CDD" id="cd18873">
    <property type="entry name" value="NUDIX_NadM_like"/>
    <property type="match status" value="1"/>
</dbReference>
<dbReference type="PANTHER" id="PTHR43736">
    <property type="entry name" value="ADP-RIBOSE PYROPHOSPHATASE"/>
    <property type="match status" value="1"/>
</dbReference>
<organism evidence="3 4">
    <name type="scientific">Novosphingobium sediminis</name>
    <dbReference type="NCBI Taxonomy" id="707214"/>
    <lineage>
        <taxon>Bacteria</taxon>
        <taxon>Pseudomonadati</taxon>
        <taxon>Pseudomonadota</taxon>
        <taxon>Alphaproteobacteria</taxon>
        <taxon>Sphingomonadales</taxon>
        <taxon>Sphingomonadaceae</taxon>
        <taxon>Novosphingobium</taxon>
    </lineage>
</organism>
<comment type="caution">
    <text evidence="3">The sequence shown here is derived from an EMBL/GenBank/DDBJ whole genome shotgun (WGS) entry which is preliminary data.</text>
</comment>
<dbReference type="Proteomes" id="UP000321464">
    <property type="component" value="Unassembled WGS sequence"/>
</dbReference>
<evidence type="ECO:0000313" key="4">
    <source>
        <dbReference type="Proteomes" id="UP000321464"/>
    </source>
</evidence>
<dbReference type="EMBL" id="BJYR01000040">
    <property type="protein sequence ID" value="GEO02217.1"/>
    <property type="molecule type" value="Genomic_DNA"/>
</dbReference>
<keyword evidence="4" id="KW-1185">Reference proteome</keyword>
<sequence length="244" mass="26950">MTEAEFLQDYDPQAFPHPSVTVDLVLMTVRDGKLAALLQQRGDHPFKDHRALPGGFVGIDEGLDEAAERVLVAKTGLPAGGWLEQLYTFGDPARDPRTRIITVAYFALLPLEVLSRAPLVRDDLELVELEVSWPGERGGAISARAGGGTHLDLAFDHAEILGTAVKRLRGKLDYSTIAFALLPERFTLRDLQAVHEAILGVSLNKPAFRRRMLDKGWIEGTGERELGTSYRPAELYRLKPNQGD</sequence>
<dbReference type="AlphaFoldDB" id="A0A512ARN1"/>
<dbReference type="OrthoDB" id="9761969at2"/>
<evidence type="ECO:0000313" key="3">
    <source>
        <dbReference type="EMBL" id="GEO02217.1"/>
    </source>
</evidence>